<dbReference type="STRING" id="6313.A0A0K0CXX9"/>
<accession>A0A0K0CXX9</accession>
<dbReference type="PANTHER" id="PTHR13357">
    <property type="entry name" value="SH3 ADAPTER PROTEIN SPIN90 NCK INTERACTING PROTEIN WITH SH3 DOMAIN"/>
    <property type="match status" value="1"/>
</dbReference>
<dbReference type="SUPFAM" id="SSF48371">
    <property type="entry name" value="ARM repeat"/>
    <property type="match status" value="1"/>
</dbReference>
<dbReference type="WBParaSite" id="ACAC_0000246501-mRNA-1">
    <property type="protein sequence ID" value="ACAC_0000246501-mRNA-1"/>
    <property type="gene ID" value="ACAC_0000246501"/>
</dbReference>
<dbReference type="Gene3D" id="1.25.10.10">
    <property type="entry name" value="Leucine-rich Repeat Variant"/>
    <property type="match status" value="1"/>
</dbReference>
<dbReference type="InterPro" id="IPR030125">
    <property type="entry name" value="SPIN90/Ldb17"/>
</dbReference>
<dbReference type="Proteomes" id="UP000035642">
    <property type="component" value="Unassembled WGS sequence"/>
</dbReference>
<proteinExistence type="predicted"/>
<evidence type="ECO:0000313" key="2">
    <source>
        <dbReference type="WBParaSite" id="ACAC_0000246501-mRNA-1"/>
    </source>
</evidence>
<dbReference type="InterPro" id="IPR016024">
    <property type="entry name" value="ARM-type_fold"/>
</dbReference>
<dbReference type="PANTHER" id="PTHR13357:SF1">
    <property type="entry name" value="NCK-INTERACTING PROTEIN WITH SH3 DOMAIN"/>
    <property type="match status" value="1"/>
</dbReference>
<organism evidence="1 2">
    <name type="scientific">Angiostrongylus cantonensis</name>
    <name type="common">Rat lungworm</name>
    <dbReference type="NCBI Taxonomy" id="6313"/>
    <lineage>
        <taxon>Eukaryota</taxon>
        <taxon>Metazoa</taxon>
        <taxon>Ecdysozoa</taxon>
        <taxon>Nematoda</taxon>
        <taxon>Chromadorea</taxon>
        <taxon>Rhabditida</taxon>
        <taxon>Rhabditina</taxon>
        <taxon>Rhabditomorpha</taxon>
        <taxon>Strongyloidea</taxon>
        <taxon>Metastrongylidae</taxon>
        <taxon>Angiostrongylus</taxon>
    </lineage>
</organism>
<dbReference type="InterPro" id="IPR011989">
    <property type="entry name" value="ARM-like"/>
</dbReference>
<evidence type="ECO:0000313" key="1">
    <source>
        <dbReference type="Proteomes" id="UP000035642"/>
    </source>
</evidence>
<dbReference type="AlphaFoldDB" id="A0A0K0CXX9"/>
<keyword evidence="1" id="KW-1185">Reference proteome</keyword>
<dbReference type="GO" id="GO:0006897">
    <property type="term" value="P:endocytosis"/>
    <property type="evidence" value="ECO:0007669"/>
    <property type="project" value="TreeGrafter"/>
</dbReference>
<reference evidence="1" key="1">
    <citation type="submission" date="2012-09" db="EMBL/GenBank/DDBJ databases">
        <authorList>
            <person name="Martin A.A."/>
        </authorList>
    </citation>
    <scope>NUCLEOTIDE SEQUENCE</scope>
</reference>
<dbReference type="GO" id="GO:0071933">
    <property type="term" value="F:Arp2/3 complex binding"/>
    <property type="evidence" value="ECO:0007669"/>
    <property type="project" value="TreeGrafter"/>
</dbReference>
<sequence length="329" mass="38303">MYERVLDERQVARSTVDAIRSTTDAPLYSCIEAARNFMAVMAPFIHFSYDQDDDILVKYLGRFSDCVMKTDSKISMHVVSMNDFEWLSHLINVYQMDQNIAVRRAGLNCIASLTDACPDLIAFLLNSRLPEVLVLEFQTQDFEFSNLHLLAIQLLTKIYSTDKAPPLQHFDFLDTNFFTKLTKHLRDHPNEIMDFIANFNFLYPETHENRVINALEVSSCSLLGQLLVKSVNEEITDRRLKLFLDTTKGELYKQLFYENDLNVLSHVLARELINSESKKIRRLCMECIVRLADMGYCDRMILEAVESSEFKDALYPETLKFIERRFRDV</sequence>
<reference evidence="2" key="2">
    <citation type="submission" date="2017-02" db="UniProtKB">
        <authorList>
            <consortium name="WormBaseParasite"/>
        </authorList>
    </citation>
    <scope>IDENTIFICATION</scope>
</reference>
<name>A0A0K0CXX9_ANGCA</name>
<protein>
    <submittedName>
        <fullName evidence="2">DUF2013 domain-containing protein</fullName>
    </submittedName>
</protein>